<evidence type="ECO:0000256" key="6">
    <source>
        <dbReference type="ARBA" id="ARBA00022967"/>
    </source>
</evidence>
<dbReference type="PANTHER" id="PTHR10160">
    <property type="entry name" value="NAD(P) TRANSHYDROGENASE"/>
    <property type="match status" value="1"/>
</dbReference>
<dbReference type="SMART" id="SM01003">
    <property type="entry name" value="AlaDh_PNT_N"/>
    <property type="match status" value="1"/>
</dbReference>
<dbReference type="SUPFAM" id="SSF51735">
    <property type="entry name" value="NAD(P)-binding Rossmann-fold domains"/>
    <property type="match status" value="1"/>
</dbReference>
<comment type="function">
    <text evidence="1">The transhydrogenation between NADH and NADP is coupled to respiration and ATP hydrolysis and functions as a proton pump across the membrane.</text>
</comment>
<dbReference type="RefSeq" id="WP_166278179.1">
    <property type="nucleotide sequence ID" value="NZ_JAANNP010000001.1"/>
</dbReference>
<dbReference type="InterPro" id="IPR008143">
    <property type="entry name" value="Ala_DH/PNT_CS2"/>
</dbReference>
<comment type="catalytic activity">
    <reaction evidence="8">
        <text>NAD(+) + NADPH + H(+)(in) = NADH + NADP(+) + H(+)(out)</text>
        <dbReference type="Rhea" id="RHEA:47992"/>
        <dbReference type="ChEBI" id="CHEBI:15378"/>
        <dbReference type="ChEBI" id="CHEBI:57540"/>
        <dbReference type="ChEBI" id="CHEBI:57783"/>
        <dbReference type="ChEBI" id="CHEBI:57945"/>
        <dbReference type="ChEBI" id="CHEBI:58349"/>
        <dbReference type="EC" id="7.1.1.1"/>
    </reaction>
</comment>
<dbReference type="PANTHER" id="PTHR10160:SF19">
    <property type="entry name" value="PROTON-TRANSLOCATING NAD(P)(+) TRANSHYDROGENASE"/>
    <property type="match status" value="1"/>
</dbReference>
<evidence type="ECO:0000256" key="1">
    <source>
        <dbReference type="ARBA" id="ARBA00003943"/>
    </source>
</evidence>
<dbReference type="InterPro" id="IPR007698">
    <property type="entry name" value="AlaDH/PNT_NAD(H)-bd"/>
</dbReference>
<dbReference type="EC" id="7.1.1.1" evidence="3"/>
<dbReference type="Pfam" id="PF05222">
    <property type="entry name" value="AlaDh_PNT_N"/>
    <property type="match status" value="1"/>
</dbReference>
<sequence length="388" mass="39387">MSGLTVAVAEEPPGERRVALVPESVRRLTGSGLQVIVPPGAGAGAWISDAAFSEAGARILAAPEAYAAADVVLAVAPPAPSLVAALRAGQALVGMLQPLTSPDLVRQLAQRGITAVSLDGLPRTLSRAQAMDALTSQASVAGYRAVIEAAHAYGRYFPLLITAAGTAKPAETLVLGAGVAGLQAMATARRLGAVVRGYDIRPETRQEVASLGAEFLELQSVRSGSGEGGYARMLDESELAAQQAELDGHIARHDVVITTAQVPGRRPPLLVRRTAVERMRAGSVIVDMAASAHGGNVEGSVAGQTVVTGNGVTVIGADDLASRTAGSASAAYSRNVTALLLHLLRDGALAVDLTDEVQAGVVVTHGGEVVHPAAAARLAGQSTEGAAR</sequence>
<protein>
    <recommendedName>
        <fullName evidence="3">proton-translocating NAD(P)(+) transhydrogenase</fullName>
        <ecNumber evidence="3">7.1.1.1</ecNumber>
    </recommendedName>
</protein>
<evidence type="ECO:0000256" key="8">
    <source>
        <dbReference type="ARBA" id="ARBA00048202"/>
    </source>
</evidence>
<evidence type="ECO:0000256" key="7">
    <source>
        <dbReference type="ARBA" id="ARBA00023027"/>
    </source>
</evidence>
<dbReference type="SUPFAM" id="SSF52283">
    <property type="entry name" value="Formate/glycerate dehydrogenase catalytic domain-like"/>
    <property type="match status" value="1"/>
</dbReference>
<accession>A0ABX0GQ51</accession>
<dbReference type="InterPro" id="IPR007886">
    <property type="entry name" value="AlaDH/PNT_N"/>
</dbReference>
<evidence type="ECO:0000313" key="11">
    <source>
        <dbReference type="EMBL" id="NHC12958.1"/>
    </source>
</evidence>
<gene>
    <name evidence="11" type="ORF">G9H71_04100</name>
</gene>
<evidence type="ECO:0000256" key="4">
    <source>
        <dbReference type="ARBA" id="ARBA00022741"/>
    </source>
</evidence>
<organism evidence="11 12">
    <name type="scientific">Motilibacter deserti</name>
    <dbReference type="NCBI Taxonomy" id="2714956"/>
    <lineage>
        <taxon>Bacteria</taxon>
        <taxon>Bacillati</taxon>
        <taxon>Actinomycetota</taxon>
        <taxon>Actinomycetes</taxon>
        <taxon>Motilibacterales</taxon>
        <taxon>Motilibacteraceae</taxon>
        <taxon>Motilibacter</taxon>
    </lineage>
</organism>
<reference evidence="11 12" key="1">
    <citation type="submission" date="2020-03" db="EMBL/GenBank/DDBJ databases">
        <title>Two novel Motilibacter sp.</title>
        <authorList>
            <person name="Liu S."/>
        </authorList>
    </citation>
    <scope>NUCLEOTIDE SEQUENCE [LARGE SCALE GENOMIC DNA]</scope>
    <source>
        <strain evidence="11 12">E257</strain>
    </source>
</reference>
<feature type="domain" description="Alanine dehydrogenase/pyridine nucleotide transhydrogenase N-terminal" evidence="10">
    <location>
        <begin position="6"/>
        <end position="141"/>
    </location>
</feature>
<comment type="caution">
    <text evidence="11">The sequence shown here is derived from an EMBL/GenBank/DDBJ whole genome shotgun (WGS) entry which is preliminary data.</text>
</comment>
<keyword evidence="6" id="KW-1278">Translocase</keyword>
<evidence type="ECO:0000259" key="9">
    <source>
        <dbReference type="SMART" id="SM01002"/>
    </source>
</evidence>
<dbReference type="Proteomes" id="UP000800981">
    <property type="component" value="Unassembled WGS sequence"/>
</dbReference>
<evidence type="ECO:0000256" key="2">
    <source>
        <dbReference type="ARBA" id="ARBA00005689"/>
    </source>
</evidence>
<dbReference type="InterPro" id="IPR036291">
    <property type="entry name" value="NAD(P)-bd_dom_sf"/>
</dbReference>
<evidence type="ECO:0000256" key="5">
    <source>
        <dbReference type="ARBA" id="ARBA00022857"/>
    </source>
</evidence>
<dbReference type="EMBL" id="JAANNP010000001">
    <property type="protein sequence ID" value="NHC12958.1"/>
    <property type="molecule type" value="Genomic_DNA"/>
</dbReference>
<keyword evidence="4" id="KW-0547">Nucleotide-binding</keyword>
<dbReference type="Pfam" id="PF01262">
    <property type="entry name" value="AlaDh_PNT_C"/>
    <property type="match status" value="1"/>
</dbReference>
<name>A0ABX0GQ51_9ACTN</name>
<keyword evidence="5" id="KW-0521">NADP</keyword>
<dbReference type="Gene3D" id="3.40.50.720">
    <property type="entry name" value="NAD(P)-binding Rossmann-like Domain"/>
    <property type="match status" value="2"/>
</dbReference>
<evidence type="ECO:0000313" key="12">
    <source>
        <dbReference type="Proteomes" id="UP000800981"/>
    </source>
</evidence>
<dbReference type="SMART" id="SM01002">
    <property type="entry name" value="AlaDh_PNT_C"/>
    <property type="match status" value="1"/>
</dbReference>
<proteinExistence type="inferred from homology"/>
<evidence type="ECO:0000256" key="3">
    <source>
        <dbReference type="ARBA" id="ARBA00012943"/>
    </source>
</evidence>
<comment type="similarity">
    <text evidence="2">Belongs to the AlaDH/PNT family.</text>
</comment>
<evidence type="ECO:0000259" key="10">
    <source>
        <dbReference type="SMART" id="SM01003"/>
    </source>
</evidence>
<keyword evidence="7" id="KW-0520">NAD</keyword>
<dbReference type="PROSITE" id="PS00837">
    <property type="entry name" value="ALADH_PNT_2"/>
    <property type="match status" value="1"/>
</dbReference>
<feature type="domain" description="Alanine dehydrogenase/pyridine nucleotide transhydrogenase NAD(H)-binding" evidence="9">
    <location>
        <begin position="150"/>
        <end position="316"/>
    </location>
</feature>
<keyword evidence="12" id="KW-1185">Reference proteome</keyword>
<dbReference type="CDD" id="cd05304">
    <property type="entry name" value="Rubrum_tdh"/>
    <property type="match status" value="1"/>
</dbReference>